<dbReference type="InterPro" id="IPR024763">
    <property type="entry name" value="VPS11_C"/>
</dbReference>
<dbReference type="GO" id="GO:0008270">
    <property type="term" value="F:zinc ion binding"/>
    <property type="evidence" value="ECO:0007669"/>
    <property type="project" value="UniProtKB-KW"/>
</dbReference>
<dbReference type="CDD" id="cd16688">
    <property type="entry name" value="RING-H2_Vps11"/>
    <property type="match status" value="1"/>
</dbReference>
<dbReference type="InterPro" id="IPR016528">
    <property type="entry name" value="VPS11"/>
</dbReference>
<evidence type="ECO:0000256" key="12">
    <source>
        <dbReference type="SAM" id="MobiDB-lite"/>
    </source>
</evidence>
<keyword evidence="5" id="KW-0862">Zinc</keyword>
<dbReference type="InterPro" id="IPR057307">
    <property type="entry name" value="PEP5_VPS11_N"/>
</dbReference>
<evidence type="ECO:0000259" key="13">
    <source>
        <dbReference type="PROSITE" id="PS50089"/>
    </source>
</evidence>
<dbReference type="Pfam" id="PF12451">
    <property type="entry name" value="VPS11_C"/>
    <property type="match status" value="1"/>
</dbReference>
<feature type="repeat" description="CHCR" evidence="11">
    <location>
        <begin position="429"/>
        <end position="590"/>
    </location>
</feature>
<evidence type="ECO:0000256" key="3">
    <source>
        <dbReference type="ARBA" id="ARBA00022723"/>
    </source>
</evidence>
<dbReference type="Gene3D" id="2.130.10.10">
    <property type="entry name" value="YVTN repeat-like/Quinoprotein amine dehydrogenase"/>
    <property type="match status" value="1"/>
</dbReference>
<keyword evidence="9" id="KW-0808">Transferase</keyword>
<dbReference type="InterPro" id="IPR057308">
    <property type="entry name" value="CHCR_PEP5_VPS11"/>
</dbReference>
<proteinExistence type="inferred from homology"/>
<keyword evidence="15" id="KW-1185">Reference proteome</keyword>
<gene>
    <name evidence="14" type="ORF">BDV98DRAFT_24241</name>
</gene>
<dbReference type="InterPro" id="IPR011990">
    <property type="entry name" value="TPR-like_helical_dom_sf"/>
</dbReference>
<evidence type="ECO:0000256" key="6">
    <source>
        <dbReference type="ARBA" id="ARBA00022927"/>
    </source>
</evidence>
<dbReference type="GO" id="GO:0007033">
    <property type="term" value="P:vacuole organization"/>
    <property type="evidence" value="ECO:0007669"/>
    <property type="project" value="TreeGrafter"/>
</dbReference>
<dbReference type="GO" id="GO:0030674">
    <property type="term" value="F:protein-macromolecule adaptor activity"/>
    <property type="evidence" value="ECO:0007669"/>
    <property type="project" value="TreeGrafter"/>
</dbReference>
<dbReference type="GO" id="GO:0007032">
    <property type="term" value="P:endosome organization"/>
    <property type="evidence" value="ECO:0007669"/>
    <property type="project" value="TreeGrafter"/>
</dbReference>
<dbReference type="Proteomes" id="UP000305067">
    <property type="component" value="Unassembled WGS sequence"/>
</dbReference>
<accession>A0A5C3QZK3</accession>
<evidence type="ECO:0000256" key="1">
    <source>
        <dbReference type="ARBA" id="ARBA00007070"/>
    </source>
</evidence>
<dbReference type="GO" id="GO:0030897">
    <property type="term" value="C:HOPS complex"/>
    <property type="evidence" value="ECO:0007669"/>
    <property type="project" value="UniProtKB-UniRule"/>
</dbReference>
<dbReference type="PANTHER" id="PTHR23323">
    <property type="entry name" value="VACUOLAR PROTEIN SORTING-ASSOCIATED PROTEIN"/>
    <property type="match status" value="1"/>
</dbReference>
<dbReference type="GO" id="GO:0048284">
    <property type="term" value="P:organelle fusion"/>
    <property type="evidence" value="ECO:0007669"/>
    <property type="project" value="TreeGrafter"/>
</dbReference>
<dbReference type="EMBL" id="ML178814">
    <property type="protein sequence ID" value="TFL07453.1"/>
    <property type="molecule type" value="Genomic_DNA"/>
</dbReference>
<dbReference type="EC" id="2.3.2.27" evidence="9"/>
<comment type="subunit">
    <text evidence="9">Component of the homotypic vacuole fusion and vacuole protein sorting (HOPS) complex. Component of the class C core vacuole/endosome tethering (CORVET) complex.</text>
</comment>
<evidence type="ECO:0000256" key="10">
    <source>
        <dbReference type="PROSITE-ProRule" id="PRU00175"/>
    </source>
</evidence>
<reference evidence="14 15" key="1">
    <citation type="journal article" date="2019" name="Nat. Ecol. Evol.">
        <title>Megaphylogeny resolves global patterns of mushroom evolution.</title>
        <authorList>
            <person name="Varga T."/>
            <person name="Krizsan K."/>
            <person name="Foldi C."/>
            <person name="Dima B."/>
            <person name="Sanchez-Garcia M."/>
            <person name="Sanchez-Ramirez S."/>
            <person name="Szollosi G.J."/>
            <person name="Szarkandi J.G."/>
            <person name="Papp V."/>
            <person name="Albert L."/>
            <person name="Andreopoulos W."/>
            <person name="Angelini C."/>
            <person name="Antonin V."/>
            <person name="Barry K.W."/>
            <person name="Bougher N.L."/>
            <person name="Buchanan P."/>
            <person name="Buyck B."/>
            <person name="Bense V."/>
            <person name="Catcheside P."/>
            <person name="Chovatia M."/>
            <person name="Cooper J."/>
            <person name="Damon W."/>
            <person name="Desjardin D."/>
            <person name="Finy P."/>
            <person name="Geml J."/>
            <person name="Haridas S."/>
            <person name="Hughes K."/>
            <person name="Justo A."/>
            <person name="Karasinski D."/>
            <person name="Kautmanova I."/>
            <person name="Kiss B."/>
            <person name="Kocsube S."/>
            <person name="Kotiranta H."/>
            <person name="LaButti K.M."/>
            <person name="Lechner B.E."/>
            <person name="Liimatainen K."/>
            <person name="Lipzen A."/>
            <person name="Lukacs Z."/>
            <person name="Mihaltcheva S."/>
            <person name="Morgado L.N."/>
            <person name="Niskanen T."/>
            <person name="Noordeloos M.E."/>
            <person name="Ohm R.A."/>
            <person name="Ortiz-Santana B."/>
            <person name="Ovrebo C."/>
            <person name="Racz N."/>
            <person name="Riley R."/>
            <person name="Savchenko A."/>
            <person name="Shiryaev A."/>
            <person name="Soop K."/>
            <person name="Spirin V."/>
            <person name="Szebenyi C."/>
            <person name="Tomsovsky M."/>
            <person name="Tulloss R.E."/>
            <person name="Uehling J."/>
            <person name="Grigoriev I.V."/>
            <person name="Vagvolgyi C."/>
            <person name="Papp T."/>
            <person name="Martin F.M."/>
            <person name="Miettinen O."/>
            <person name="Hibbett D.S."/>
            <person name="Nagy L.G."/>
        </authorList>
    </citation>
    <scope>NUCLEOTIDE SEQUENCE [LARGE SCALE GENOMIC DNA]</scope>
    <source>
        <strain evidence="14 15">CBS 309.79</strain>
    </source>
</reference>
<dbReference type="PROSITE" id="PS50089">
    <property type="entry name" value="ZF_RING_2"/>
    <property type="match status" value="1"/>
</dbReference>
<evidence type="ECO:0000256" key="11">
    <source>
        <dbReference type="PROSITE-ProRule" id="PRU01006"/>
    </source>
</evidence>
<keyword evidence="6 9" id="KW-0653">Protein transport</keyword>
<dbReference type="InterPro" id="IPR015943">
    <property type="entry name" value="WD40/YVTN_repeat-like_dom_sf"/>
</dbReference>
<evidence type="ECO:0000256" key="2">
    <source>
        <dbReference type="ARBA" id="ARBA00022448"/>
    </source>
</evidence>
<dbReference type="InterPro" id="IPR000547">
    <property type="entry name" value="Clathrin_H-chain/VPS_repeat"/>
</dbReference>
<dbReference type="PANTHER" id="PTHR23323:SF24">
    <property type="entry name" value="VACUOLAR PROTEIN SORTING-ASSOCIATED PROTEIN 11 HOMOLOG"/>
    <property type="match status" value="1"/>
</dbReference>
<protein>
    <recommendedName>
        <fullName evidence="9">E3 ubiquitin-protein ligase PEP5</fullName>
        <ecNumber evidence="9">2.3.2.27</ecNumber>
    </recommendedName>
</protein>
<dbReference type="AlphaFoldDB" id="A0A5C3QZK3"/>
<dbReference type="Pfam" id="PF23341">
    <property type="entry name" value="PEP5_VPS11_N"/>
    <property type="match status" value="1"/>
</dbReference>
<comment type="similarity">
    <text evidence="1 9">Belongs to the VPS11 family.</text>
</comment>
<dbReference type="GO" id="GO:0006904">
    <property type="term" value="P:vesicle docking involved in exocytosis"/>
    <property type="evidence" value="ECO:0007669"/>
    <property type="project" value="TreeGrafter"/>
</dbReference>
<keyword evidence="7 9" id="KW-0472">Membrane</keyword>
<name>A0A5C3QZK3_9AGAR</name>
<comment type="subcellular location">
    <subcellularLocation>
        <location evidence="8">Endomembrane system</location>
        <topology evidence="8">Peripheral membrane protein</topology>
        <orientation evidence="8">Cytoplasmic side</orientation>
    </subcellularLocation>
    <subcellularLocation>
        <location evidence="9">Vacuole membrane</location>
        <topology evidence="9">Peripheral membrane protein</topology>
        <orientation evidence="9">Cytoplasmic side</orientation>
    </subcellularLocation>
</comment>
<organism evidence="14 15">
    <name type="scientific">Pterulicium gracile</name>
    <dbReference type="NCBI Taxonomy" id="1884261"/>
    <lineage>
        <taxon>Eukaryota</taxon>
        <taxon>Fungi</taxon>
        <taxon>Dikarya</taxon>
        <taxon>Basidiomycota</taxon>
        <taxon>Agaricomycotina</taxon>
        <taxon>Agaricomycetes</taxon>
        <taxon>Agaricomycetidae</taxon>
        <taxon>Agaricales</taxon>
        <taxon>Pleurotineae</taxon>
        <taxon>Pterulaceae</taxon>
        <taxon>Pterulicium</taxon>
    </lineage>
</organism>
<keyword evidence="9" id="KW-0833">Ubl conjugation pathway</keyword>
<evidence type="ECO:0000256" key="5">
    <source>
        <dbReference type="ARBA" id="ARBA00022833"/>
    </source>
</evidence>
<keyword evidence="3" id="KW-0479">Metal-binding</keyword>
<comment type="catalytic activity">
    <reaction evidence="9">
        <text>S-ubiquitinyl-[E2 ubiquitin-conjugating enzyme]-L-cysteine + [acceptor protein]-L-lysine = [E2 ubiquitin-conjugating enzyme]-L-cysteine + N(6)-ubiquitinyl-[acceptor protein]-L-lysine.</text>
        <dbReference type="EC" id="2.3.2.27"/>
    </reaction>
</comment>
<dbReference type="GO" id="GO:0006886">
    <property type="term" value="P:intracellular protein transport"/>
    <property type="evidence" value="ECO:0007669"/>
    <property type="project" value="UniProtKB-UniRule"/>
</dbReference>
<dbReference type="InterPro" id="IPR036322">
    <property type="entry name" value="WD40_repeat_dom_sf"/>
</dbReference>
<feature type="region of interest" description="Disordered" evidence="12">
    <location>
        <begin position="654"/>
        <end position="687"/>
    </location>
</feature>
<dbReference type="GO" id="GO:0033263">
    <property type="term" value="C:CORVET complex"/>
    <property type="evidence" value="ECO:0007669"/>
    <property type="project" value="UniProtKB-UniRule"/>
</dbReference>
<feature type="domain" description="RING-type" evidence="13">
    <location>
        <begin position="965"/>
        <end position="1000"/>
    </location>
</feature>
<feature type="compositionally biased region" description="Pro residues" evidence="12">
    <location>
        <begin position="671"/>
        <end position="686"/>
    </location>
</feature>
<dbReference type="Pfam" id="PF23356">
    <property type="entry name" value="TPR_PEP5_VPS11"/>
    <property type="match status" value="2"/>
</dbReference>
<dbReference type="PROSITE" id="PS50236">
    <property type="entry name" value="CHCR"/>
    <property type="match status" value="1"/>
</dbReference>
<evidence type="ECO:0000313" key="15">
    <source>
        <dbReference type="Proteomes" id="UP000305067"/>
    </source>
</evidence>
<evidence type="ECO:0000256" key="4">
    <source>
        <dbReference type="ARBA" id="ARBA00022771"/>
    </source>
</evidence>
<dbReference type="Gene3D" id="1.25.40.10">
    <property type="entry name" value="Tetratricopeptide repeat domain"/>
    <property type="match status" value="1"/>
</dbReference>
<dbReference type="Pfam" id="PF17122">
    <property type="entry name" value="zf-C3H2C3"/>
    <property type="match status" value="1"/>
</dbReference>
<evidence type="ECO:0000313" key="14">
    <source>
        <dbReference type="EMBL" id="TFL07453.1"/>
    </source>
</evidence>
<dbReference type="SUPFAM" id="SSF50978">
    <property type="entry name" value="WD40 repeat-like"/>
    <property type="match status" value="1"/>
</dbReference>
<dbReference type="InterPro" id="IPR001841">
    <property type="entry name" value="Znf_RING"/>
</dbReference>
<dbReference type="GO" id="GO:0000329">
    <property type="term" value="C:fungal-type vacuole membrane"/>
    <property type="evidence" value="ECO:0007669"/>
    <property type="project" value="UniProtKB-UniRule"/>
</dbReference>
<keyword evidence="2 9" id="KW-0813">Transport</keyword>
<dbReference type="STRING" id="1884261.A0A5C3QZK3"/>
<evidence type="ECO:0000256" key="9">
    <source>
        <dbReference type="PIRNR" id="PIRNR007860"/>
    </source>
</evidence>
<dbReference type="PIRSF" id="PIRSF007860">
    <property type="entry name" value="VPS11"/>
    <property type="match status" value="1"/>
</dbReference>
<dbReference type="GO" id="GO:0061630">
    <property type="term" value="F:ubiquitin protein ligase activity"/>
    <property type="evidence" value="ECO:0007669"/>
    <property type="project" value="UniProtKB-EC"/>
</dbReference>
<keyword evidence="9" id="KW-0926">Vacuole</keyword>
<evidence type="ECO:0000256" key="7">
    <source>
        <dbReference type="ARBA" id="ARBA00023136"/>
    </source>
</evidence>
<sequence length="1059" mass="117354">MTSVLQLPAASASAPTLRQFPFFNPTPVNDLHEPSEPPDVFKITPEISAFVSSSAGPLLADMHGSMHILNKNFEIAASWIAHADGRVTHMAERNGVLVTFGEEQGVISPLLKIWDLHKFDKATGIPLLLRSVKVNTNNKPHPITCVTLSRTLSHLAIGLGDGTILLYRNLDQSLASSNSLTSMPKLRTIQESPAEPITGLGFKEPSEDQPNLHLFVTTTNRVLSYQATGKGHGGSATVVDEVGCGLGCAAMDQKSKEIIVARDEAIYLCGIDGRGSCLAYEGHKSQLQAHQNYIVLVSPPFVARASAASATVRHFARSAESESDITKVTIIDMENKLIGFSVAFKEGVKAVISQWGCIYVLSSDGKLTCLQETPNSQKLEMLYSRSLYVIALNLAKTQKMDEHSLADIRRQYGDHLYSNGDYDGAMHQYILTIGQVQPSYVIRKYLDAQRIHGLVTYLQELHSLGLANADHTTLLLNTYTKLKDVSRLDTFIKTEARRTMLRADGEEVEELPFDLETAIRVCRQAGYFDHASYLALKYERHEDYLRIQIEDQQNFKDALAYLRKLGAEAAESNLARYGRAMLETLPDDTTQLLIDLCTDPSSLLQASSSSESPSAIAKQTSSGPSYLSYLALNRHIPAAPTLTSSDGATITGASTKTAVARSLHRDSVHEPSPPESPPRAPSPPPSVKRLSPRIYFAHFVDHYDQFVTFLETVAWRRWGQTVDEHPAQQKPVVKGPPEDVEADALDQVAVWNTLLELYLSPHLRRNHSSTAATEEQLRKKAQRLLSDAQIPYNETHALIVCSSKSYTEGLVLLWEKMGMYEDIIHFWMDRHKASGDPTASGEVIRHLNIHGANRPYLYPLVLRFLTSSPNVLAKHQDDIKSVIQHIDESGLMSPLAIVQALSWNGVASMGLVKQWLMKKITTSRSEISKDHDITEAYRGETAEKLRQVDQLADPTHPHVFQVTRCSSCEGQLDLPSIHFMCDHSYHQRCLTNRETECPRCARQHGIIREIRQNNERLADQHELFASEVREGGFGAVAVAFGRGALNSMPRAPSKSSALV</sequence>
<dbReference type="OrthoDB" id="26184at2759"/>
<evidence type="ECO:0000256" key="8">
    <source>
        <dbReference type="ARBA" id="ARBA00029433"/>
    </source>
</evidence>
<keyword evidence="4 10" id="KW-0863">Zinc-finger</keyword>